<proteinExistence type="predicted"/>
<dbReference type="Proteomes" id="UP000324222">
    <property type="component" value="Unassembled WGS sequence"/>
</dbReference>
<organism evidence="2 3">
    <name type="scientific">Portunus trituberculatus</name>
    <name type="common">Swimming crab</name>
    <name type="synonym">Neptunus trituberculatus</name>
    <dbReference type="NCBI Taxonomy" id="210409"/>
    <lineage>
        <taxon>Eukaryota</taxon>
        <taxon>Metazoa</taxon>
        <taxon>Ecdysozoa</taxon>
        <taxon>Arthropoda</taxon>
        <taxon>Crustacea</taxon>
        <taxon>Multicrustacea</taxon>
        <taxon>Malacostraca</taxon>
        <taxon>Eumalacostraca</taxon>
        <taxon>Eucarida</taxon>
        <taxon>Decapoda</taxon>
        <taxon>Pleocyemata</taxon>
        <taxon>Brachyura</taxon>
        <taxon>Eubrachyura</taxon>
        <taxon>Portunoidea</taxon>
        <taxon>Portunidae</taxon>
        <taxon>Portuninae</taxon>
        <taxon>Portunus</taxon>
    </lineage>
</organism>
<keyword evidence="3" id="KW-1185">Reference proteome</keyword>
<dbReference type="AlphaFoldDB" id="A0A5B7CND4"/>
<evidence type="ECO:0000313" key="2">
    <source>
        <dbReference type="EMBL" id="MPC09866.1"/>
    </source>
</evidence>
<gene>
    <name evidence="2" type="ORF">E2C01_002484</name>
</gene>
<comment type="caution">
    <text evidence="2">The sequence shown here is derived from an EMBL/GenBank/DDBJ whole genome shotgun (WGS) entry which is preliminary data.</text>
</comment>
<evidence type="ECO:0000313" key="3">
    <source>
        <dbReference type="Proteomes" id="UP000324222"/>
    </source>
</evidence>
<evidence type="ECO:0000256" key="1">
    <source>
        <dbReference type="SAM" id="MobiDB-lite"/>
    </source>
</evidence>
<accession>A0A5B7CND4</accession>
<sequence>MDGGKPALISKSTRCADSSVSYAIMIWKGRRLRLPRPGDHTPSHCYATGNGLRHGKQIQEQVRNPVKRNAAEESRCNINT</sequence>
<protein>
    <submittedName>
        <fullName evidence="2">Uncharacterized protein</fullName>
    </submittedName>
</protein>
<reference evidence="2 3" key="1">
    <citation type="submission" date="2019-05" db="EMBL/GenBank/DDBJ databases">
        <title>Another draft genome of Portunus trituberculatus and its Hox gene families provides insights of decapod evolution.</title>
        <authorList>
            <person name="Jeong J.-H."/>
            <person name="Song I."/>
            <person name="Kim S."/>
            <person name="Choi T."/>
            <person name="Kim D."/>
            <person name="Ryu S."/>
            <person name="Kim W."/>
        </authorList>
    </citation>
    <scope>NUCLEOTIDE SEQUENCE [LARGE SCALE GENOMIC DNA]</scope>
    <source>
        <tissue evidence="2">Muscle</tissue>
    </source>
</reference>
<dbReference type="EMBL" id="VSRR010000090">
    <property type="protein sequence ID" value="MPC09866.1"/>
    <property type="molecule type" value="Genomic_DNA"/>
</dbReference>
<feature type="region of interest" description="Disordered" evidence="1">
    <location>
        <begin position="34"/>
        <end position="53"/>
    </location>
</feature>
<name>A0A5B7CND4_PORTR</name>